<dbReference type="PANTHER" id="PTHR30441:SF8">
    <property type="entry name" value="DUF748 DOMAIN-CONTAINING PROTEIN"/>
    <property type="match status" value="1"/>
</dbReference>
<evidence type="ECO:0000313" key="2">
    <source>
        <dbReference type="EMBL" id="MBK8524333.1"/>
    </source>
</evidence>
<comment type="caution">
    <text evidence="2">The sequence shown here is derived from an EMBL/GenBank/DDBJ whole genome shotgun (WGS) entry which is preliminary data.</text>
</comment>
<feature type="region of interest" description="Disordered" evidence="1">
    <location>
        <begin position="784"/>
        <end position="806"/>
    </location>
</feature>
<feature type="compositionally biased region" description="Basic and acidic residues" evidence="1">
    <location>
        <begin position="791"/>
        <end position="806"/>
    </location>
</feature>
<dbReference type="Proteomes" id="UP000886689">
    <property type="component" value="Unassembled WGS sequence"/>
</dbReference>
<dbReference type="AlphaFoldDB" id="A0A9D7K2J5"/>
<accession>A0A9D7K2J5</accession>
<dbReference type="EMBL" id="JADJUC010000008">
    <property type="protein sequence ID" value="MBK8524333.1"/>
    <property type="molecule type" value="Genomic_DNA"/>
</dbReference>
<evidence type="ECO:0000256" key="1">
    <source>
        <dbReference type="SAM" id="MobiDB-lite"/>
    </source>
</evidence>
<organism evidence="2 3">
    <name type="scientific">Candidatus Proximibacter danicus</name>
    <dbReference type="NCBI Taxonomy" id="2954365"/>
    <lineage>
        <taxon>Bacteria</taxon>
        <taxon>Pseudomonadati</taxon>
        <taxon>Pseudomonadota</taxon>
        <taxon>Betaproteobacteria</taxon>
        <taxon>Candidatus Proximibacter</taxon>
    </lineage>
</organism>
<name>A0A9D7K2J5_9PROT</name>
<proteinExistence type="predicted"/>
<gene>
    <name evidence="2" type="ORF">IPL58_09530</name>
</gene>
<dbReference type="Pfam" id="PF05359">
    <property type="entry name" value="DUF748"/>
    <property type="match status" value="1"/>
</dbReference>
<dbReference type="GO" id="GO:0090313">
    <property type="term" value="P:regulation of protein targeting to membrane"/>
    <property type="evidence" value="ECO:0007669"/>
    <property type="project" value="TreeGrafter"/>
</dbReference>
<dbReference type="InterPro" id="IPR052894">
    <property type="entry name" value="AsmA-related"/>
</dbReference>
<dbReference type="GO" id="GO:0005886">
    <property type="term" value="C:plasma membrane"/>
    <property type="evidence" value="ECO:0007669"/>
    <property type="project" value="TreeGrafter"/>
</dbReference>
<dbReference type="InterPro" id="IPR008023">
    <property type="entry name" value="DUF748"/>
</dbReference>
<protein>
    <submittedName>
        <fullName evidence="2">DUF748 domain-containing protein</fullName>
    </submittedName>
</protein>
<sequence length="806" mass="88458">MLHKLEESGGAPLLSMKRLEVALREVDLLKLGIGIESVVVDSPQVDVRISKDGVSNWHALMPADVKTKAPENKPEATSAIPLQLTLASLTLSDGGINVQDLSTGVEQKGAFKNLQIDVRDSHLDMKKRELRIGEVATQGWRATVARKDPWFKAPLLKAAVEVYKEKEAPFQISVDRIRFNDHLIQLEDRSSNRGRVQELEIASLAVDNFSTQPDVEAKLAAKLRLNKSGEMDISGSLKPMLPQGNLQLDIRGIELLPFQPYFREFINLRVTRGQVTAKGMVAMNKGQEGLAVGYKGDLTLGNFHSIDRMNSTDFLRWKSFYFGNIDVQTAPLAVSIGEVALSDFYARAIVSAEGELNLMNIVKRDEPVAAEKSVVDTAAAPPLDAPQVEAGEGKAAVKLAETPAKNVVPVKVGKVTLQGGTINFSDNFVKPNYSANLTKIGGRVSGLSSAAGSTADLELRGSYDNLAPLNIKAKLNPFAAKSYLDLEAEVQGIELTSFSTYSGKYAGYAIERGKLSLFLKYKIENNQLVADNRVFLDQLTFGDSVESASATKLPVTLAVSLLKNRKGEIDINLPISGSLDDPEFSVGGIVVKVIVNLFVKAVTSPFALLGSLFGGGEELAYVEFDYGYAALSVPMQERMKTLAKALDDRPALKIELAGRIDTERDREGLKRALMEQRVKAKRLEELGRQGKDAGSVDDVEVDAKDYPRYLERAYRAEKFPKPRNLVGMVKELPVEEMEKLMMANMKADDEALRDLAGRRARKVSEWLTQEGKIPGERVFILQPNLNAKEGPQNDKAKESRVDFALK</sequence>
<dbReference type="PANTHER" id="PTHR30441">
    <property type="entry name" value="DUF748 DOMAIN-CONTAINING PROTEIN"/>
    <property type="match status" value="1"/>
</dbReference>
<evidence type="ECO:0000313" key="3">
    <source>
        <dbReference type="Proteomes" id="UP000886689"/>
    </source>
</evidence>
<reference evidence="2" key="1">
    <citation type="submission" date="2020-10" db="EMBL/GenBank/DDBJ databases">
        <title>Connecting structure to function with the recovery of over 1000 high-quality activated sludge metagenome-assembled genomes encoding full-length rRNA genes using long-read sequencing.</title>
        <authorList>
            <person name="Singleton C.M."/>
            <person name="Petriglieri F."/>
            <person name="Kristensen J.M."/>
            <person name="Kirkegaard R.H."/>
            <person name="Michaelsen T.Y."/>
            <person name="Andersen M.H."/>
            <person name="Karst S.M."/>
            <person name="Dueholm M.S."/>
            <person name="Nielsen P.H."/>
            <person name="Albertsen M."/>
        </authorList>
    </citation>
    <scope>NUCLEOTIDE SEQUENCE</scope>
    <source>
        <strain evidence="2">Hirt_18-Q3-R61-65_BATAC.395</strain>
    </source>
</reference>